<dbReference type="SMART" id="SM00342">
    <property type="entry name" value="HTH_ARAC"/>
    <property type="match status" value="1"/>
</dbReference>
<dbReference type="InterPro" id="IPR009057">
    <property type="entry name" value="Homeodomain-like_sf"/>
</dbReference>
<dbReference type="GO" id="GO:0043565">
    <property type="term" value="F:sequence-specific DNA binding"/>
    <property type="evidence" value="ECO:0007669"/>
    <property type="project" value="InterPro"/>
</dbReference>
<dbReference type="Pfam" id="PF14525">
    <property type="entry name" value="AraC_binding_2"/>
    <property type="match status" value="1"/>
</dbReference>
<protein>
    <submittedName>
        <fullName evidence="5">Helix-turn-helix domain-containing protein</fullName>
    </submittedName>
</protein>
<dbReference type="Gene3D" id="1.10.10.60">
    <property type="entry name" value="Homeodomain-like"/>
    <property type="match status" value="1"/>
</dbReference>
<evidence type="ECO:0000313" key="8">
    <source>
        <dbReference type="Proteomes" id="UP001446337"/>
    </source>
</evidence>
<evidence type="ECO:0000313" key="7">
    <source>
        <dbReference type="Proteomes" id="UP000509782"/>
    </source>
</evidence>
<dbReference type="AlphaFoldDB" id="A0A3R9H3H7"/>
<dbReference type="SUPFAM" id="SSF46689">
    <property type="entry name" value="Homeodomain-like"/>
    <property type="match status" value="1"/>
</dbReference>
<dbReference type="RefSeq" id="WP_088145787.1">
    <property type="nucleotide sequence ID" value="NZ_BLWG01000076.1"/>
</dbReference>
<dbReference type="OrthoDB" id="9178898at2"/>
<dbReference type="STRING" id="32002.BVK87_19660"/>
<reference evidence="5 7" key="1">
    <citation type="submission" date="2020-05" db="EMBL/GenBank/DDBJ databases">
        <title>FDA dAtabase for Regulatory Grade micrObial Sequences (FDA-ARGOS): Supporting development and validation of Infectious Disease Dx tests.</title>
        <authorList>
            <person name="Sproer C."/>
            <person name="Gronow S."/>
            <person name="Severitt S."/>
            <person name="Schroder I."/>
            <person name="Tallon L."/>
            <person name="Sadzewicz L."/>
            <person name="Zhao X."/>
            <person name="Vavikolanu K."/>
            <person name="Mehta A."/>
            <person name="Aluvathingal J."/>
            <person name="Nadendla S."/>
            <person name="Myers T."/>
            <person name="Yan Y."/>
            <person name="Sichtig H."/>
        </authorList>
    </citation>
    <scope>NUCLEOTIDE SEQUENCE [LARGE SCALE GENOMIC DNA]</scope>
    <source>
        <strain evidence="5 7">FDAARGOS_787</strain>
    </source>
</reference>
<sequence>MKLNYSTEKVSERQRPEYWNEVVCKHCVQADSTIDSSGSFIGKYAAKSIDEIEISRMSSPRHVWQRAARHVRRDENEAFLLTLMESGTGHLSQSGRSTHINNGDIALYDAERLFTYDMTPESVLLLRIPRKQLLYRAPLAERYTAMRFMPDKPITGLLFHTIRSAADINFSEDLPPGVQTQFAASLLDLLAATIQMQMAGSDSAASERERLLGSAKQYVESHLDDPQLTVDRIAIALRVSERTLTRMFAESGTTPMRWVWQRRLESAYCSLKEGRARQVTEAAFRHGFNDVSHFSRIFKLCYGHSPKDLLSRTRR</sequence>
<dbReference type="PROSITE" id="PS01124">
    <property type="entry name" value="HTH_ARAC_FAMILY_2"/>
    <property type="match status" value="1"/>
</dbReference>
<keyword evidence="8" id="KW-1185">Reference proteome</keyword>
<accession>A0A3R9H3H7</accession>
<dbReference type="InterPro" id="IPR018060">
    <property type="entry name" value="HTH_AraC"/>
</dbReference>
<dbReference type="PANTHER" id="PTHR46796">
    <property type="entry name" value="HTH-TYPE TRANSCRIPTIONAL ACTIVATOR RHAS-RELATED"/>
    <property type="match status" value="1"/>
</dbReference>
<dbReference type="EMBL" id="CP054569">
    <property type="protein sequence ID" value="QKQ48949.1"/>
    <property type="molecule type" value="Genomic_DNA"/>
</dbReference>
<organism evidence="5 7">
    <name type="scientific">Achromobacter denitrificans</name>
    <name type="common">Alcaligenes denitrificans</name>
    <dbReference type="NCBI Taxonomy" id="32002"/>
    <lineage>
        <taxon>Bacteria</taxon>
        <taxon>Pseudomonadati</taxon>
        <taxon>Pseudomonadota</taxon>
        <taxon>Betaproteobacteria</taxon>
        <taxon>Burkholderiales</taxon>
        <taxon>Alcaligenaceae</taxon>
        <taxon>Achromobacter</taxon>
    </lineage>
</organism>
<dbReference type="InterPro" id="IPR035418">
    <property type="entry name" value="AraC-bd_2"/>
</dbReference>
<name>A0A3R9H3H7_ACHDE</name>
<dbReference type="PANTHER" id="PTHR46796:SF6">
    <property type="entry name" value="ARAC SUBFAMILY"/>
    <property type="match status" value="1"/>
</dbReference>
<reference evidence="6 8" key="2">
    <citation type="submission" date="2024-05" db="EMBL/GenBank/DDBJ databases">
        <title>Achromobacter denitrificans. BP1, complete genome.</title>
        <authorList>
            <person name="Zhang B."/>
        </authorList>
    </citation>
    <scope>NUCLEOTIDE SEQUENCE [LARGE SCALE GENOMIC DNA]</scope>
    <source>
        <strain evidence="6 8">BP1</strain>
    </source>
</reference>
<evidence type="ECO:0000256" key="3">
    <source>
        <dbReference type="ARBA" id="ARBA00023163"/>
    </source>
</evidence>
<evidence type="ECO:0000313" key="5">
    <source>
        <dbReference type="EMBL" id="QKQ48949.1"/>
    </source>
</evidence>
<keyword evidence="3" id="KW-0804">Transcription</keyword>
<proteinExistence type="predicted"/>
<dbReference type="Pfam" id="PF12833">
    <property type="entry name" value="HTH_18"/>
    <property type="match status" value="1"/>
</dbReference>
<feature type="domain" description="HTH araC/xylS-type" evidence="4">
    <location>
        <begin position="213"/>
        <end position="312"/>
    </location>
</feature>
<dbReference type="InterPro" id="IPR050204">
    <property type="entry name" value="AraC_XylS_family_regulators"/>
</dbReference>
<evidence type="ECO:0000256" key="2">
    <source>
        <dbReference type="ARBA" id="ARBA00023125"/>
    </source>
</evidence>
<evidence type="ECO:0000313" key="6">
    <source>
        <dbReference type="EMBL" id="XAN16685.1"/>
    </source>
</evidence>
<evidence type="ECO:0000256" key="1">
    <source>
        <dbReference type="ARBA" id="ARBA00023015"/>
    </source>
</evidence>
<keyword evidence="1" id="KW-0805">Transcription regulation</keyword>
<dbReference type="EMBL" id="CP154792">
    <property type="protein sequence ID" value="XAN16685.1"/>
    <property type="molecule type" value="Genomic_DNA"/>
</dbReference>
<gene>
    <name evidence="6" type="ORF">AAIK43_01265</name>
    <name evidence="5" type="ORF">FOC81_20550</name>
</gene>
<dbReference type="Proteomes" id="UP001446337">
    <property type="component" value="Chromosome"/>
</dbReference>
<dbReference type="GO" id="GO:0003700">
    <property type="term" value="F:DNA-binding transcription factor activity"/>
    <property type="evidence" value="ECO:0007669"/>
    <property type="project" value="InterPro"/>
</dbReference>
<dbReference type="Proteomes" id="UP000509782">
    <property type="component" value="Chromosome"/>
</dbReference>
<evidence type="ECO:0000259" key="4">
    <source>
        <dbReference type="PROSITE" id="PS01124"/>
    </source>
</evidence>
<keyword evidence="2" id="KW-0238">DNA-binding</keyword>